<reference evidence="1 2" key="1">
    <citation type="submission" date="2024-02" db="EMBL/GenBank/DDBJ databases">
        <title>Rhodopirellula caenicola NBRC 110016.</title>
        <authorList>
            <person name="Ichikawa N."/>
            <person name="Katano-Makiyama Y."/>
            <person name="Hidaka K."/>
        </authorList>
    </citation>
    <scope>NUCLEOTIDE SEQUENCE [LARGE SCALE GENOMIC DNA]</scope>
    <source>
        <strain evidence="1 2">NBRC 110016</strain>
    </source>
</reference>
<evidence type="ECO:0000313" key="1">
    <source>
        <dbReference type="EMBL" id="GAA5509247.1"/>
    </source>
</evidence>
<dbReference type="Proteomes" id="UP001416858">
    <property type="component" value="Unassembled WGS sequence"/>
</dbReference>
<sequence>MKASRCTKQKHRHHPLHWMGRCFKIDFRCLLIFTYAKSRESKPYEIRSSFLNDA</sequence>
<gene>
    <name evidence="1" type="ORF">Rcae01_04746</name>
</gene>
<accession>A0ABP9VVT4</accession>
<protein>
    <submittedName>
        <fullName evidence="1">Uncharacterized protein</fullName>
    </submittedName>
</protein>
<name>A0ABP9VVT4_9BACT</name>
<proteinExistence type="predicted"/>
<comment type="caution">
    <text evidence="1">The sequence shown here is derived from an EMBL/GenBank/DDBJ whole genome shotgun (WGS) entry which is preliminary data.</text>
</comment>
<organism evidence="1 2">
    <name type="scientific">Novipirellula caenicola</name>
    <dbReference type="NCBI Taxonomy" id="1536901"/>
    <lineage>
        <taxon>Bacteria</taxon>
        <taxon>Pseudomonadati</taxon>
        <taxon>Planctomycetota</taxon>
        <taxon>Planctomycetia</taxon>
        <taxon>Pirellulales</taxon>
        <taxon>Pirellulaceae</taxon>
        <taxon>Novipirellula</taxon>
    </lineage>
</organism>
<evidence type="ECO:0000313" key="2">
    <source>
        <dbReference type="Proteomes" id="UP001416858"/>
    </source>
</evidence>
<dbReference type="EMBL" id="BAABRO010000013">
    <property type="protein sequence ID" value="GAA5509247.1"/>
    <property type="molecule type" value="Genomic_DNA"/>
</dbReference>
<keyword evidence="2" id="KW-1185">Reference proteome</keyword>